<dbReference type="InterPro" id="IPR006016">
    <property type="entry name" value="UspA"/>
</dbReference>
<reference evidence="3 4" key="1">
    <citation type="submission" date="2020-07" db="EMBL/GenBank/DDBJ databases">
        <title>Sequencing the genomes of 1000 actinobacteria strains.</title>
        <authorList>
            <person name="Klenk H.-P."/>
        </authorList>
    </citation>
    <scope>NUCLEOTIDE SEQUENCE [LARGE SCALE GENOMIC DNA]</scope>
    <source>
        <strain evidence="3 4">DSM 29531</strain>
    </source>
</reference>
<feature type="domain" description="UspA" evidence="2">
    <location>
        <begin position="12"/>
        <end position="145"/>
    </location>
</feature>
<organism evidence="3 4">
    <name type="scientific">Allobranchiibius huperziae</name>
    <dbReference type="NCBI Taxonomy" id="1874116"/>
    <lineage>
        <taxon>Bacteria</taxon>
        <taxon>Bacillati</taxon>
        <taxon>Actinomycetota</taxon>
        <taxon>Actinomycetes</taxon>
        <taxon>Micrococcales</taxon>
        <taxon>Dermacoccaceae</taxon>
        <taxon>Allobranchiibius</taxon>
    </lineage>
</organism>
<evidence type="ECO:0000313" key="3">
    <source>
        <dbReference type="EMBL" id="NYJ73264.1"/>
    </source>
</evidence>
<gene>
    <name evidence="3" type="ORF">HNR15_000227</name>
</gene>
<evidence type="ECO:0000313" key="4">
    <source>
        <dbReference type="Proteomes" id="UP000571817"/>
    </source>
</evidence>
<comment type="similarity">
    <text evidence="1">Belongs to the universal stress protein A family.</text>
</comment>
<dbReference type="Proteomes" id="UP000571817">
    <property type="component" value="Unassembled WGS sequence"/>
</dbReference>
<dbReference type="CDD" id="cd00293">
    <property type="entry name" value="USP-like"/>
    <property type="match status" value="1"/>
</dbReference>
<proteinExistence type="inferred from homology"/>
<dbReference type="InterPro" id="IPR006015">
    <property type="entry name" value="Universal_stress_UspA"/>
</dbReference>
<dbReference type="SUPFAM" id="SSF52402">
    <property type="entry name" value="Adenine nucleotide alpha hydrolases-like"/>
    <property type="match status" value="1"/>
</dbReference>
<dbReference type="Pfam" id="PF00582">
    <property type="entry name" value="Usp"/>
    <property type="match status" value="1"/>
</dbReference>
<keyword evidence="4" id="KW-1185">Reference proteome</keyword>
<name>A0A853DDV3_9MICO</name>
<dbReference type="Gene3D" id="3.40.50.620">
    <property type="entry name" value="HUPs"/>
    <property type="match status" value="1"/>
</dbReference>
<protein>
    <submittedName>
        <fullName evidence="3">Nucleotide-binding universal stress UspA family protein</fullName>
    </submittedName>
</protein>
<evidence type="ECO:0000256" key="1">
    <source>
        <dbReference type="ARBA" id="ARBA00008791"/>
    </source>
</evidence>
<evidence type="ECO:0000259" key="2">
    <source>
        <dbReference type="Pfam" id="PF00582"/>
    </source>
</evidence>
<dbReference type="PRINTS" id="PR01438">
    <property type="entry name" value="UNVRSLSTRESS"/>
</dbReference>
<dbReference type="InterPro" id="IPR014729">
    <property type="entry name" value="Rossmann-like_a/b/a_fold"/>
</dbReference>
<comment type="caution">
    <text evidence="3">The sequence shown here is derived from an EMBL/GenBank/DDBJ whole genome shotgun (WGS) entry which is preliminary data.</text>
</comment>
<accession>A0A853DDV3</accession>
<dbReference type="PANTHER" id="PTHR46268">
    <property type="entry name" value="STRESS RESPONSE PROTEIN NHAX"/>
    <property type="match status" value="1"/>
</dbReference>
<sequence>MTQDGAPPKVVIVVGVDGSESATHAGAYAVGMARRMNATLVAVYVHTLGVYAAAAPAAIPLLRETQAGVVADMRRQIAESGVVDDLDFEMVERHGNPYKEIVAVATERRADAVVVGASSQAGHRLVGSLAVHLVRDAKWPVTVVP</sequence>
<dbReference type="EMBL" id="JACCFW010000001">
    <property type="protein sequence ID" value="NYJ73264.1"/>
    <property type="molecule type" value="Genomic_DNA"/>
</dbReference>
<dbReference type="RefSeq" id="WP_179478418.1">
    <property type="nucleotide sequence ID" value="NZ_JACCFW010000001.1"/>
</dbReference>
<dbReference type="AlphaFoldDB" id="A0A853DDV3"/>
<dbReference type="PANTHER" id="PTHR46268:SF6">
    <property type="entry name" value="UNIVERSAL STRESS PROTEIN UP12"/>
    <property type="match status" value="1"/>
</dbReference>